<dbReference type="Proteomes" id="UP001178662">
    <property type="component" value="Chromosome"/>
</dbReference>
<dbReference type="EMBL" id="CP119317">
    <property type="protein sequence ID" value="WEK55865.1"/>
    <property type="molecule type" value="Genomic_DNA"/>
</dbReference>
<sequence>MTDLSFSYYMQLENSEAERVYQTEMENCGYSPFYQFVEQFRTRLKSYTDTEKTHFETLLKRGRRLFPKPGSLSPAWSLLWDEFDSIFRVKNEVLATISEADRDGEWQIIIDNPFHTQSVVCYTELSFYEAAYMYGYFQLELKPNECLRLQKINQLLFTHGSKEASIFPST</sequence>
<evidence type="ECO:0000313" key="2">
    <source>
        <dbReference type="Proteomes" id="UP001178662"/>
    </source>
</evidence>
<keyword evidence="2" id="KW-1185">Reference proteome</keyword>
<organism evidence="1 2">
    <name type="scientific">Candidatus Cohnella colombiensis</name>
    <dbReference type="NCBI Taxonomy" id="3121368"/>
    <lineage>
        <taxon>Bacteria</taxon>
        <taxon>Bacillati</taxon>
        <taxon>Bacillota</taxon>
        <taxon>Bacilli</taxon>
        <taxon>Bacillales</taxon>
        <taxon>Paenibacillaceae</taxon>
        <taxon>Cohnella</taxon>
    </lineage>
</organism>
<gene>
    <name evidence="1" type="ORF">P0Y55_07420</name>
</gene>
<proteinExistence type="predicted"/>
<evidence type="ECO:0000313" key="1">
    <source>
        <dbReference type="EMBL" id="WEK55865.1"/>
    </source>
</evidence>
<dbReference type="AlphaFoldDB" id="A0AA95F6G2"/>
<reference evidence="1" key="1">
    <citation type="submission" date="2023-03" db="EMBL/GenBank/DDBJ databases">
        <title>Andean soil-derived lignocellulolytic bacterial consortium as a source of novel taxa and putative plastic-active enzymes.</title>
        <authorList>
            <person name="Diaz-Garcia L."/>
            <person name="Chuvochina M."/>
            <person name="Feuerriegel G."/>
            <person name="Bunk B."/>
            <person name="Sproer C."/>
            <person name="Streit W.R."/>
            <person name="Rodriguez L.M."/>
            <person name="Overmann J."/>
            <person name="Jimenez D.J."/>
        </authorList>
    </citation>
    <scope>NUCLEOTIDE SEQUENCE</scope>
    <source>
        <strain evidence="1">MAG 2441</strain>
    </source>
</reference>
<accession>A0AA95F6G2</accession>
<protein>
    <submittedName>
        <fullName evidence="1">Uncharacterized protein</fullName>
    </submittedName>
</protein>
<name>A0AA95F6G2_9BACL</name>